<evidence type="ECO:0000256" key="1">
    <source>
        <dbReference type="SAM" id="MobiDB-lite"/>
    </source>
</evidence>
<keyword evidence="4" id="KW-1185">Reference proteome</keyword>
<comment type="caution">
    <text evidence="3">The sequence shown here is derived from an EMBL/GenBank/DDBJ whole genome shotgun (WGS) entry which is preliminary data.</text>
</comment>
<dbReference type="InterPro" id="IPR038721">
    <property type="entry name" value="IS701-like_DDE_dom"/>
</dbReference>
<dbReference type="Proteomes" id="UP000530234">
    <property type="component" value="Unassembled WGS sequence"/>
</dbReference>
<dbReference type="PANTHER" id="PTHR33627:SF1">
    <property type="entry name" value="TRANSPOSASE"/>
    <property type="match status" value="1"/>
</dbReference>
<dbReference type="Pfam" id="PF13546">
    <property type="entry name" value="DDE_5"/>
    <property type="match status" value="1"/>
</dbReference>
<organism evidence="3 4">
    <name type="scientific">Streptomyces calidiresistens</name>
    <dbReference type="NCBI Taxonomy" id="1485586"/>
    <lineage>
        <taxon>Bacteria</taxon>
        <taxon>Bacillati</taxon>
        <taxon>Actinomycetota</taxon>
        <taxon>Actinomycetes</taxon>
        <taxon>Kitasatosporales</taxon>
        <taxon>Streptomycetaceae</taxon>
        <taxon>Streptomyces</taxon>
    </lineage>
</organism>
<evidence type="ECO:0000313" key="4">
    <source>
        <dbReference type="Proteomes" id="UP000530234"/>
    </source>
</evidence>
<reference evidence="4" key="1">
    <citation type="submission" date="2019-10" db="EMBL/GenBank/DDBJ databases">
        <title>Streptomyces sp. nov., a novel actinobacterium isolated from alkaline environment.</title>
        <authorList>
            <person name="Golinska P."/>
        </authorList>
    </citation>
    <scope>NUCLEOTIDE SEQUENCE [LARGE SCALE GENOMIC DNA]</scope>
    <source>
        <strain evidence="4">DSM 42108</strain>
    </source>
</reference>
<dbReference type="EMBL" id="VKHS01000027">
    <property type="protein sequence ID" value="MBB0228437.1"/>
    <property type="molecule type" value="Genomic_DNA"/>
</dbReference>
<dbReference type="AlphaFoldDB" id="A0A7W3T030"/>
<protein>
    <recommendedName>
        <fullName evidence="2">Transposase IS701-like DDE domain-containing protein</fullName>
    </recommendedName>
</protein>
<feature type="region of interest" description="Disordered" evidence="1">
    <location>
        <begin position="151"/>
        <end position="183"/>
    </location>
</feature>
<dbReference type="PANTHER" id="PTHR33627">
    <property type="entry name" value="TRANSPOSASE"/>
    <property type="match status" value="1"/>
</dbReference>
<dbReference type="InterPro" id="IPR039365">
    <property type="entry name" value="IS701-like"/>
</dbReference>
<name>A0A7W3T030_9ACTN</name>
<accession>A0A7W3T030</accession>
<gene>
    <name evidence="3" type="ORF">FOE67_02645</name>
</gene>
<sequence>MAPARVADLEVLQDRLGQHFRRSGPRRRVGEYRQGLLTALERKNGWTLAEQAGELCPYDMQRLLNQANWDANAVQHEVRSFTLEHLADNDGVLIVDETGFFKKGVRPAGVQRQYAGTTGRSITVGWRSSWPTPPQPGGHWPTASCTCRAPGRRVRHGRQTRGLAGTSSSRPNLPRPRPCRRGR</sequence>
<evidence type="ECO:0000259" key="2">
    <source>
        <dbReference type="Pfam" id="PF13546"/>
    </source>
</evidence>
<evidence type="ECO:0000313" key="3">
    <source>
        <dbReference type="EMBL" id="MBB0228437.1"/>
    </source>
</evidence>
<feature type="domain" description="Transposase IS701-like DDE" evidence="2">
    <location>
        <begin position="16"/>
        <end position="137"/>
    </location>
</feature>
<proteinExistence type="predicted"/>